<proteinExistence type="predicted"/>
<dbReference type="Pfam" id="PF02596">
    <property type="entry name" value="DUF169"/>
    <property type="match status" value="1"/>
</dbReference>
<evidence type="ECO:0000313" key="1">
    <source>
        <dbReference type="EMBL" id="CEA12714.1"/>
    </source>
</evidence>
<dbReference type="PANTHER" id="PTHR37954:SF3">
    <property type="entry name" value="DUF169 DOMAIN-CONTAINING PROTEIN"/>
    <property type="match status" value="1"/>
</dbReference>
<dbReference type="EMBL" id="LN515531">
    <property type="protein sequence ID" value="CEA12714.1"/>
    <property type="molecule type" value="Genomic_DNA"/>
</dbReference>
<reference evidence="1" key="1">
    <citation type="submission" date="2014-08" db="EMBL/GenBank/DDBJ databases">
        <authorList>
            <person name="Wibberg D."/>
        </authorList>
    </citation>
    <scope>NUCLEOTIDE SEQUENCE</scope>
</reference>
<name>A0A090I1K4_METFO</name>
<organism evidence="1">
    <name type="scientific">Methanobacterium formicicum</name>
    <dbReference type="NCBI Taxonomy" id="2162"/>
    <lineage>
        <taxon>Archaea</taxon>
        <taxon>Methanobacteriati</taxon>
        <taxon>Methanobacteriota</taxon>
        <taxon>Methanomada group</taxon>
        <taxon>Methanobacteria</taxon>
        <taxon>Methanobacteriales</taxon>
        <taxon>Methanobacteriaceae</taxon>
        <taxon>Methanobacterium</taxon>
    </lineage>
</organism>
<protein>
    <recommendedName>
        <fullName evidence="2">DUF169 domain-containing protein</fullName>
    </recommendedName>
</protein>
<accession>A0A090I1K4</accession>
<sequence>MDFRMLGNSLNELLQLENEAVAIKWSVRPPHNVEKEEGKSRFCAKLQKAINGEVFYATLEEEECMGGARYSGLKDMAEYPANVQSGAFMIPNGLFKDIPAVQRSRENEEYINPGIFSAILFSPLSKAEFDPDVIFLACNAQQGMEVLHANAYDSGEHGLGADAAPVCSSMAAAPYMTGKVTYGFGDVGARSNMDVDPGEVMVSIPASALSRIVSNLSQMRTKRFFKEE</sequence>
<evidence type="ECO:0008006" key="2">
    <source>
        <dbReference type="Google" id="ProtNLM"/>
    </source>
</evidence>
<dbReference type="PATRIC" id="fig|2162.9.peg.367"/>
<dbReference type="RefSeq" id="WP_048072019.1">
    <property type="nucleotide sequence ID" value="NZ_JARVXG010000038.1"/>
</dbReference>
<gene>
    <name evidence="1" type="ORF">DSM1535_0351</name>
</gene>
<dbReference type="PANTHER" id="PTHR37954">
    <property type="entry name" value="BLL4979 PROTEIN"/>
    <property type="match status" value="1"/>
</dbReference>
<dbReference type="KEGG" id="mfi:DSM1535_0351"/>
<dbReference type="InterPro" id="IPR003748">
    <property type="entry name" value="DUF169"/>
</dbReference>
<dbReference type="AlphaFoldDB" id="A0A090I1K4"/>